<accession>A0ABX4CDA5</accession>
<keyword evidence="1" id="KW-0472">Membrane</keyword>
<organism evidence="2 3">
    <name type="scientific">Flavobacterium hibernum</name>
    <dbReference type="NCBI Taxonomy" id="37752"/>
    <lineage>
        <taxon>Bacteria</taxon>
        <taxon>Pseudomonadati</taxon>
        <taxon>Bacteroidota</taxon>
        <taxon>Flavobacteriia</taxon>
        <taxon>Flavobacteriales</taxon>
        <taxon>Flavobacteriaceae</taxon>
        <taxon>Flavobacterium</taxon>
    </lineage>
</organism>
<proteinExistence type="predicted"/>
<gene>
    <name evidence="2" type="ORF">B0A73_00240</name>
</gene>
<protein>
    <submittedName>
        <fullName evidence="2">Uncharacterized protein</fullName>
    </submittedName>
</protein>
<evidence type="ECO:0000256" key="1">
    <source>
        <dbReference type="SAM" id="Phobius"/>
    </source>
</evidence>
<dbReference type="EMBL" id="MUGX01000002">
    <property type="protein sequence ID" value="OXA91705.1"/>
    <property type="molecule type" value="Genomic_DNA"/>
</dbReference>
<dbReference type="RefSeq" id="WP_089081893.1">
    <property type="nucleotide sequence ID" value="NZ_MUGX01000002.1"/>
</dbReference>
<reference evidence="2 3" key="1">
    <citation type="submission" date="2016-11" db="EMBL/GenBank/DDBJ databases">
        <title>Whole genomes of Flavobacteriaceae.</title>
        <authorList>
            <person name="Stine C."/>
            <person name="Li C."/>
            <person name="Tadesse D."/>
        </authorList>
    </citation>
    <scope>NUCLEOTIDE SEQUENCE [LARGE SCALE GENOMIC DNA]</scope>
    <source>
        <strain evidence="2 3">ATCC 51468</strain>
    </source>
</reference>
<comment type="caution">
    <text evidence="2">The sequence shown here is derived from an EMBL/GenBank/DDBJ whole genome shotgun (WGS) entry which is preliminary data.</text>
</comment>
<keyword evidence="1" id="KW-0812">Transmembrane</keyword>
<keyword evidence="3" id="KW-1185">Reference proteome</keyword>
<evidence type="ECO:0000313" key="3">
    <source>
        <dbReference type="Proteomes" id="UP000198302"/>
    </source>
</evidence>
<keyword evidence="1" id="KW-1133">Transmembrane helix</keyword>
<feature type="transmembrane region" description="Helical" evidence="1">
    <location>
        <begin position="48"/>
        <end position="67"/>
    </location>
</feature>
<evidence type="ECO:0000313" key="2">
    <source>
        <dbReference type="EMBL" id="OXA91705.1"/>
    </source>
</evidence>
<name>A0ABX4CDA5_9FLAO</name>
<sequence>MKILKKIGGICLMIAAIILSFAVAATSFKTTFDCIREIKKNTAEGIGYTLGSLLMIVLIIFLIRFMFKKSLKLIKGQTQPEDSIDEIGV</sequence>
<dbReference type="Proteomes" id="UP000198302">
    <property type="component" value="Unassembled WGS sequence"/>
</dbReference>